<dbReference type="Proteomes" id="UP000789752">
    <property type="component" value="Unassembled WGS sequence"/>
</dbReference>
<evidence type="ECO:0000313" key="1">
    <source>
        <dbReference type="EMBL" id="CAG4911569.1"/>
    </source>
</evidence>
<keyword evidence="2" id="KW-1185">Reference proteome</keyword>
<protein>
    <submittedName>
        <fullName evidence="1">Uncharacterized protein</fullName>
    </submittedName>
</protein>
<name>A0ABN7QTK5_9BURK</name>
<proteinExistence type="predicted"/>
<evidence type="ECO:0000313" key="2">
    <source>
        <dbReference type="Proteomes" id="UP000789752"/>
    </source>
</evidence>
<gene>
    <name evidence="1" type="ORF">R54767_03806</name>
</gene>
<comment type="caution">
    <text evidence="1">The sequence shown here is derived from an EMBL/GenBank/DDBJ whole genome shotgun (WGS) entry which is preliminary data.</text>
</comment>
<dbReference type="EMBL" id="CAJQYY010000023">
    <property type="protein sequence ID" value="CAG4911569.1"/>
    <property type="molecule type" value="Genomic_DNA"/>
</dbReference>
<sequence>MPSIPVAVAASFVLTLHPRIPFTLIAGLFVLPVTRRDPSADARRLPRTSCAPSIREAATFAPTSVRCARPALPACEKQSRAGFSRLTDGFVSAKSTCSNSVLLYDNVLSMRNPGNSIRHLPLFISQKCKKTTFPQHHDRHFYYVTSYNMRRYWDPISTPPTPFPASVMATPFTVRSGSAGGSRTHNATTNRSLRVRLPVP</sequence>
<reference evidence="1 2" key="1">
    <citation type="submission" date="2021-04" db="EMBL/GenBank/DDBJ databases">
        <authorList>
            <person name="Vanwijnsberghe S."/>
        </authorList>
    </citation>
    <scope>NUCLEOTIDE SEQUENCE [LARGE SCALE GENOMIC DNA]</scope>
    <source>
        <strain evidence="1 2">LMG 32171</strain>
    </source>
</reference>
<organism evidence="1 2">
    <name type="scientific">Paraburkholderia gardini</name>
    <dbReference type="NCBI Taxonomy" id="2823469"/>
    <lineage>
        <taxon>Bacteria</taxon>
        <taxon>Pseudomonadati</taxon>
        <taxon>Pseudomonadota</taxon>
        <taxon>Betaproteobacteria</taxon>
        <taxon>Burkholderiales</taxon>
        <taxon>Burkholderiaceae</taxon>
        <taxon>Paraburkholderia</taxon>
    </lineage>
</organism>
<accession>A0ABN7QTK5</accession>